<sequence>MSFDDFLDSQRIVYELKPNVDEDDSFEDEYYDNETIYYQEGIPTKSSSIPFIKLMNGHEPLKNMQRRYELFERNWKIQHDLITQVLNKNDKDKFTPLKEFLYSIQPGGFLKKQGELRLTTALLNLGSNISNHSRLLDQVHESLDGNDCVVVRLHSKMCGSIKSTIRLINTEILEQLEKDFKIDDIQDDSNDFKIRKTEFEDVVNILKTLNIKLIVLIEDADSFPTGVLIPLLKVLWHYNKIHSNQLKVIIGISTPFIIFQEKLPKLTTRFLNLKNFQIDNSNESIDEIMEHLLLNIDDTHNSLIFEPKLVLEFLKIKTKISISQFINYMKLIYMNHYFNQPLSIFWTNDFSTIILNKYYFKVFERLPSVRKIDENLSSNLNLHLTDEQQTQIDDFYRGIISQDTNEIGKFFRINIGKLLDWRINLRTLLDFINQIQEYFIDYKIWFNNLELFKLIFQNLEFETIEKNESLNFQFMRPIFETILMADISTINEFIQKIIKVETFNYIVENFNIVEIRKKQEIPKFLNELTKALNNQLYELDINSIPFREICCISTTSRGLITMHELSMNAFNPQIREIATETLLNSKNQLFNSIHSNLNLLTPTDLDLKLFKLFEPSVVEIYKLYREAGVFINIYDFYQVFKYSLNKEELLQLLKEKCKKNRVPDAVKLIKQCESNEESWDKLTLSWFLKNLTELQLLGMFKDGKNKSEIIEKNIWKGL</sequence>
<accession>A0A1E4T6K8</accession>
<dbReference type="AlphaFoldDB" id="A0A1E4T6K8"/>
<dbReference type="GO" id="GO:0031261">
    <property type="term" value="C:DNA replication preinitiation complex"/>
    <property type="evidence" value="ECO:0007669"/>
    <property type="project" value="TreeGrafter"/>
</dbReference>
<keyword evidence="5" id="KW-0539">Nucleus</keyword>
<evidence type="ECO:0000259" key="6">
    <source>
        <dbReference type="Pfam" id="PF07034"/>
    </source>
</evidence>
<comment type="similarity">
    <text evidence="2">Belongs to the ORC3 family.</text>
</comment>
<evidence type="ECO:0000313" key="9">
    <source>
        <dbReference type="Proteomes" id="UP000094801"/>
    </source>
</evidence>
<keyword evidence="3" id="KW-0235">DNA replication</keyword>
<feature type="domain" description="Origin recognition complex subunit 3 N-terminal" evidence="6">
    <location>
        <begin position="5"/>
        <end position="345"/>
    </location>
</feature>
<dbReference type="PANTHER" id="PTHR12748">
    <property type="entry name" value="ORIGIN RECOGNITION COMPLEX SUBUNIT 3"/>
    <property type="match status" value="1"/>
</dbReference>
<organism evidence="8 9">
    <name type="scientific">[Candida] arabinofermentans NRRL YB-2248</name>
    <dbReference type="NCBI Taxonomy" id="983967"/>
    <lineage>
        <taxon>Eukaryota</taxon>
        <taxon>Fungi</taxon>
        <taxon>Dikarya</taxon>
        <taxon>Ascomycota</taxon>
        <taxon>Saccharomycotina</taxon>
        <taxon>Pichiomycetes</taxon>
        <taxon>Pichiales</taxon>
        <taxon>Pichiaceae</taxon>
        <taxon>Ogataea</taxon>
        <taxon>Ogataea/Candida clade</taxon>
    </lineage>
</organism>
<evidence type="ECO:0000313" key="8">
    <source>
        <dbReference type="EMBL" id="ODV87397.1"/>
    </source>
</evidence>
<dbReference type="OrthoDB" id="10265211at2759"/>
<dbReference type="GO" id="GO:0003688">
    <property type="term" value="F:DNA replication origin binding"/>
    <property type="evidence" value="ECO:0007669"/>
    <property type="project" value="TreeGrafter"/>
</dbReference>
<reference evidence="9" key="1">
    <citation type="submission" date="2016-04" db="EMBL/GenBank/DDBJ databases">
        <title>Comparative genomics of biotechnologically important yeasts.</title>
        <authorList>
            <consortium name="DOE Joint Genome Institute"/>
            <person name="Riley R."/>
            <person name="Haridas S."/>
            <person name="Wolfe K.H."/>
            <person name="Lopes M.R."/>
            <person name="Hittinger C.T."/>
            <person name="Goker M."/>
            <person name="Salamov A."/>
            <person name="Wisecaver J."/>
            <person name="Long T.M."/>
            <person name="Aerts A.L."/>
            <person name="Barry K."/>
            <person name="Choi C."/>
            <person name="Clum A."/>
            <person name="Coughlan A.Y."/>
            <person name="Deshpande S."/>
            <person name="Douglass A.P."/>
            <person name="Hanson S.J."/>
            <person name="Klenk H.-P."/>
            <person name="Labutti K."/>
            <person name="Lapidus A."/>
            <person name="Lindquist E."/>
            <person name="Lipzen A."/>
            <person name="Meier-Kolthoff J.P."/>
            <person name="Ohm R.A."/>
            <person name="Otillar R.P."/>
            <person name="Pangilinan J."/>
            <person name="Peng Y."/>
            <person name="Rokas A."/>
            <person name="Rosa C.A."/>
            <person name="Scheuner C."/>
            <person name="Sibirny A.A."/>
            <person name="Slot J.C."/>
            <person name="Stielow J.B."/>
            <person name="Sun H."/>
            <person name="Kurtzman C.P."/>
            <person name="Blackwell M."/>
            <person name="Grigoriev I.V."/>
            <person name="Jeffries T.W."/>
        </authorList>
    </citation>
    <scope>NUCLEOTIDE SEQUENCE [LARGE SCALE GENOMIC DNA]</scope>
    <source>
        <strain evidence="9">NRRL YB-2248</strain>
    </source>
</reference>
<proteinExistence type="inferred from homology"/>
<dbReference type="GO" id="GO:0006270">
    <property type="term" value="P:DNA replication initiation"/>
    <property type="evidence" value="ECO:0007669"/>
    <property type="project" value="TreeGrafter"/>
</dbReference>
<dbReference type="Pfam" id="PF18137">
    <property type="entry name" value="WHD_ORC"/>
    <property type="match status" value="1"/>
</dbReference>
<dbReference type="CDD" id="cd20704">
    <property type="entry name" value="Orc3"/>
    <property type="match status" value="1"/>
</dbReference>
<dbReference type="PANTHER" id="PTHR12748:SF0">
    <property type="entry name" value="ORIGIN RECOGNITION COMPLEX SUBUNIT 3"/>
    <property type="match status" value="1"/>
</dbReference>
<evidence type="ECO:0000256" key="3">
    <source>
        <dbReference type="ARBA" id="ARBA00022705"/>
    </source>
</evidence>
<gene>
    <name evidence="8" type="ORF">CANARDRAFT_174457</name>
</gene>
<keyword evidence="9" id="KW-1185">Reference proteome</keyword>
<dbReference type="GO" id="GO:0005656">
    <property type="term" value="C:nuclear pre-replicative complex"/>
    <property type="evidence" value="ECO:0007669"/>
    <property type="project" value="TreeGrafter"/>
</dbReference>
<evidence type="ECO:0000256" key="5">
    <source>
        <dbReference type="ARBA" id="ARBA00023242"/>
    </source>
</evidence>
<evidence type="ECO:0000256" key="1">
    <source>
        <dbReference type="ARBA" id="ARBA00004123"/>
    </source>
</evidence>
<feature type="domain" description="Origin recognition complex subunit 3 winged helix C-terminal" evidence="7">
    <location>
        <begin position="608"/>
        <end position="715"/>
    </location>
</feature>
<evidence type="ECO:0000259" key="7">
    <source>
        <dbReference type="Pfam" id="PF18137"/>
    </source>
</evidence>
<protein>
    <submittedName>
        <fullName evidence="8">Uncharacterized protein</fullName>
    </submittedName>
</protein>
<dbReference type="STRING" id="983967.A0A1E4T6K8"/>
<evidence type="ECO:0000256" key="4">
    <source>
        <dbReference type="ARBA" id="ARBA00023125"/>
    </source>
</evidence>
<dbReference type="InterPro" id="IPR045667">
    <property type="entry name" value="ORC3_N"/>
</dbReference>
<dbReference type="Proteomes" id="UP000094801">
    <property type="component" value="Unassembled WGS sequence"/>
</dbReference>
<dbReference type="InterPro" id="IPR040855">
    <property type="entry name" value="ORC_WH_C"/>
</dbReference>
<dbReference type="EMBL" id="KV453848">
    <property type="protein sequence ID" value="ODV87397.1"/>
    <property type="molecule type" value="Genomic_DNA"/>
</dbReference>
<dbReference type="InterPro" id="IPR020795">
    <property type="entry name" value="ORC3"/>
</dbReference>
<comment type="subcellular location">
    <subcellularLocation>
        <location evidence="1">Nucleus</location>
    </subcellularLocation>
</comment>
<evidence type="ECO:0000256" key="2">
    <source>
        <dbReference type="ARBA" id="ARBA00010977"/>
    </source>
</evidence>
<dbReference type="GO" id="GO:0005664">
    <property type="term" value="C:nuclear origin of replication recognition complex"/>
    <property type="evidence" value="ECO:0007669"/>
    <property type="project" value="InterPro"/>
</dbReference>
<keyword evidence="4" id="KW-0238">DNA-binding</keyword>
<dbReference type="Pfam" id="PF07034">
    <property type="entry name" value="ORC3_N"/>
    <property type="match status" value="1"/>
</dbReference>
<name>A0A1E4T6K8_9ASCO</name>